<feature type="compositionally biased region" description="Gly residues" evidence="1">
    <location>
        <begin position="175"/>
        <end position="184"/>
    </location>
</feature>
<evidence type="ECO:0000313" key="4">
    <source>
        <dbReference type="EMBL" id="RUT13161.1"/>
    </source>
</evidence>
<feature type="transmembrane region" description="Helical" evidence="2">
    <location>
        <begin position="522"/>
        <end position="543"/>
    </location>
</feature>
<organism evidence="4 5">
    <name type="scientific">Chroococcidiopsis cubana SAG 39.79</name>
    <dbReference type="NCBI Taxonomy" id="388085"/>
    <lineage>
        <taxon>Bacteria</taxon>
        <taxon>Bacillati</taxon>
        <taxon>Cyanobacteriota</taxon>
        <taxon>Cyanophyceae</taxon>
        <taxon>Chroococcidiopsidales</taxon>
        <taxon>Chroococcidiopsidaceae</taxon>
        <taxon>Chroococcidiopsis</taxon>
    </lineage>
</organism>
<evidence type="ECO:0000313" key="5">
    <source>
        <dbReference type="Proteomes" id="UP000282574"/>
    </source>
</evidence>
<feature type="transmembrane region" description="Helical" evidence="2">
    <location>
        <begin position="360"/>
        <end position="381"/>
    </location>
</feature>
<reference evidence="4 5" key="1">
    <citation type="journal article" date="2019" name="Genome Biol. Evol.">
        <title>Day and night: Metabolic profiles and evolutionary relationships of six axenic non-marine cyanobacteria.</title>
        <authorList>
            <person name="Will S.E."/>
            <person name="Henke P."/>
            <person name="Boedeker C."/>
            <person name="Huang S."/>
            <person name="Brinkmann H."/>
            <person name="Rohde M."/>
            <person name="Jarek M."/>
            <person name="Friedl T."/>
            <person name="Seufert S."/>
            <person name="Schumacher M."/>
            <person name="Overmann J."/>
            <person name="Neumann-Schaal M."/>
            <person name="Petersen J."/>
        </authorList>
    </citation>
    <scope>NUCLEOTIDE SEQUENCE [LARGE SCALE GENOMIC DNA]</scope>
    <source>
        <strain evidence="4 5">SAG 39.79</strain>
    </source>
</reference>
<keyword evidence="5" id="KW-1185">Reference proteome</keyword>
<gene>
    <name evidence="4" type="ORF">DSM107010_14230</name>
</gene>
<protein>
    <recommendedName>
        <fullName evidence="3">CAAX prenyl protease 2/Lysostaphin resistance protein A-like domain-containing protein</fullName>
    </recommendedName>
</protein>
<accession>A0AB37UP57</accession>
<dbReference type="GO" id="GO:0004175">
    <property type="term" value="F:endopeptidase activity"/>
    <property type="evidence" value="ECO:0007669"/>
    <property type="project" value="UniProtKB-ARBA"/>
</dbReference>
<dbReference type="Pfam" id="PF02517">
    <property type="entry name" value="Rce1-like"/>
    <property type="match status" value="1"/>
</dbReference>
<keyword evidence="2" id="KW-1133">Transmembrane helix</keyword>
<comment type="caution">
    <text evidence="4">The sequence shown here is derived from an EMBL/GenBank/DDBJ whole genome shotgun (WGS) entry which is preliminary data.</text>
</comment>
<dbReference type="InterPro" id="IPR003675">
    <property type="entry name" value="Rce1/LyrA-like_dom"/>
</dbReference>
<dbReference type="RefSeq" id="WP_127022673.1">
    <property type="nucleotide sequence ID" value="NZ_RSCK01000008.1"/>
</dbReference>
<feature type="compositionally biased region" description="Polar residues" evidence="1">
    <location>
        <begin position="113"/>
        <end position="133"/>
    </location>
</feature>
<feature type="transmembrane region" description="Helical" evidence="2">
    <location>
        <begin position="6"/>
        <end position="24"/>
    </location>
</feature>
<sequence>MTIKRVVLSVLTVLTVLLAGASLWQSWQQPQFQSRLELYETNLLLRAAEWQPQDSGGKDLTNARKALLGDKPIESAIEQYQEAKTSTQKNIKKALAQLKQARSLPESAPATPQPKSATPPVTETSRANQETISQRSLARLEKLNAELTLRLGILQAQQGKTAEAVKTWEELIRQGGQGGQGGQGESISLTTPHTPHPTPYTPIIETANALIGLWSNPARLLPDAQQLIQTNLDGWFRDRALLRLYELQQRQDAFAQLQATQQELAERAIVKLAIIGSLPWLAGVTGLGLLIFLIAQRLRKGKESVLSRNEDTVWVTPWTGEIVWQVFIVGFFLMGQVLIPLTLSFLGVKPVGGQIRIQAFYVLVNYLLLAAGGLGVLYLSIKSFFPLPEGWFRFNWRSNWILWGFGGYCVALPLVLIVSIINQQLWQGQGGSNPLLSLALEARDSVALSIFFFTAAIAAPLFEEFLFRGFLLPSLTRYMSVWWAIILSAFLFALAHLSLSEILPLMTLGIILGIVYTRSRNLLAPMLLHSLWNSGTLVSLYILGSGAT</sequence>
<evidence type="ECO:0000256" key="1">
    <source>
        <dbReference type="SAM" id="MobiDB-lite"/>
    </source>
</evidence>
<feature type="domain" description="CAAX prenyl protease 2/Lysostaphin resistance protein A-like" evidence="3">
    <location>
        <begin position="449"/>
        <end position="534"/>
    </location>
</feature>
<proteinExistence type="predicted"/>
<evidence type="ECO:0000259" key="3">
    <source>
        <dbReference type="Pfam" id="PF02517"/>
    </source>
</evidence>
<feature type="transmembrane region" description="Helical" evidence="2">
    <location>
        <begin position="272"/>
        <end position="295"/>
    </location>
</feature>
<dbReference type="AlphaFoldDB" id="A0AB37UP57"/>
<dbReference type="Proteomes" id="UP000282574">
    <property type="component" value="Unassembled WGS sequence"/>
</dbReference>
<feature type="transmembrane region" description="Helical" evidence="2">
    <location>
        <begin position="442"/>
        <end position="462"/>
    </location>
</feature>
<feature type="region of interest" description="Disordered" evidence="1">
    <location>
        <begin position="96"/>
        <end position="133"/>
    </location>
</feature>
<evidence type="ECO:0000256" key="2">
    <source>
        <dbReference type="SAM" id="Phobius"/>
    </source>
</evidence>
<feature type="transmembrane region" description="Helical" evidence="2">
    <location>
        <begin position="322"/>
        <end position="348"/>
    </location>
</feature>
<dbReference type="GO" id="GO:0080120">
    <property type="term" value="P:CAAX-box protein maturation"/>
    <property type="evidence" value="ECO:0007669"/>
    <property type="project" value="UniProtKB-ARBA"/>
</dbReference>
<feature type="transmembrane region" description="Helical" evidence="2">
    <location>
        <begin position="401"/>
        <end position="421"/>
    </location>
</feature>
<keyword evidence="2" id="KW-0812">Transmembrane</keyword>
<keyword evidence="2" id="KW-0472">Membrane</keyword>
<dbReference type="PANTHER" id="PTHR43592:SF15">
    <property type="entry name" value="CAAX AMINO TERMINAL PROTEASE FAMILY PROTEIN"/>
    <property type="match status" value="1"/>
</dbReference>
<feature type="region of interest" description="Disordered" evidence="1">
    <location>
        <begin position="174"/>
        <end position="198"/>
    </location>
</feature>
<dbReference type="EMBL" id="RSCK01000008">
    <property type="protein sequence ID" value="RUT13161.1"/>
    <property type="molecule type" value="Genomic_DNA"/>
</dbReference>
<name>A0AB37UP57_9CYAN</name>
<dbReference type="PANTHER" id="PTHR43592">
    <property type="entry name" value="CAAX AMINO TERMINAL PROTEASE"/>
    <property type="match status" value="1"/>
</dbReference>
<feature type="transmembrane region" description="Helical" evidence="2">
    <location>
        <begin position="482"/>
        <end position="515"/>
    </location>
</feature>